<organism evidence="4 5">
    <name type="scientific">Pseudoalteromonas aurantia 208</name>
    <dbReference type="NCBI Taxonomy" id="1314867"/>
    <lineage>
        <taxon>Bacteria</taxon>
        <taxon>Pseudomonadati</taxon>
        <taxon>Pseudomonadota</taxon>
        <taxon>Gammaproteobacteria</taxon>
        <taxon>Alteromonadales</taxon>
        <taxon>Pseudoalteromonadaceae</taxon>
        <taxon>Pseudoalteromonas</taxon>
    </lineage>
</organism>
<evidence type="ECO:0000313" key="4">
    <source>
        <dbReference type="EMBL" id="MBE0368181.1"/>
    </source>
</evidence>
<keyword evidence="2" id="KW-0812">Transmembrane</keyword>
<dbReference type="Proteomes" id="UP000615755">
    <property type="component" value="Unassembled WGS sequence"/>
</dbReference>
<dbReference type="InterPro" id="IPR036116">
    <property type="entry name" value="FN3_sf"/>
</dbReference>
<feature type="compositionally biased region" description="Polar residues" evidence="1">
    <location>
        <begin position="730"/>
        <end position="742"/>
    </location>
</feature>
<sequence length="1421" mass="154588">MDSVPIKFPLPIYQDSATEAYLYFASGGLTYVTIGGMSLSITGHFDNIEATSWSIEPQACLDLLMQPELLTVSQPGEFSLSSPQGIGGNTKTGQYSTAQFPTVSALRQFFRDIIFQGLAVERVANATASSGHSGYLVAAPTEAGGKLVYLLYSADQSGGVETLSSSQVMVSSDIITVLQTPQTAIRVDNSKVSVKEGLSFDYDTNLFNDGIQKIICELMFSALGGAVQVYKTPSHGSFFSLGLAGESAEPSLYYFEYAFITGKGYSTVSTSVIDPELAQGITLASINCMFNPDTFSIAGTDIADQSFSRDRFKAVEDIKQLLVILVQSIAFSDKRVLTLTNNTQTVLSIAFSNVTSEALTSPLSLEPGKTMITADYDYLDVGVASVVPGTANRYLKRFNVVYSPLFQQIDFTPLDQASIAQASEQVPYTWPESKDTAFYKSHLGLVKKLKALEANIVSTSKPKGTSIEAYVAATEALTNNCYQNQNGFSFDLLTFQCAQNSYLLPTYLMNNDNNYHLFNMDLLSKHQNDPSSARIGELFIGASDIYDLSGYIMNYYTGSNGSSSQHLGPGKPMRMFERKYELTATAVDARLAALKGLNAMQSKSYFENSLFMNELMSLFNGNADVLSYFWGQSFTDTWPYPTGRVPEVIEQFKILNYFVSLDHNGTPLQNFIAELTETSGNKKRIWGVAYGHRNHRPVPIDPEKKQPPSTDKPNKKGPPLIPHHPDPNTRVPTHNNPAQPNENPVLTLAMILGAILGLASGGLTISRYLKQQLLSKIKALAEDNNNKRLNSPRLKQVESKLEQQLSIDDSTQTSLLDIQASLSDTFKTQVNEDSDKQLKGGKESLQNAETAVTEAAQAIAFDAAVSAAEEAIADAIVAIGIFTGLIGFVARFAALLGTANDKEKLAKDQLAKVVKTKQKAIAIVEGLLAVDLSIDYLGDGKLALNGCWSKTSVTGRIDSVTLQYQLLIDGEPIGIMASLQSLETTVNVAESQVLGHSLCVAVTVSYEQAANHYRKVSQSQTISLPAVLPSNLQVKQVESNIVFSWHSAALAEFEVNISPSNQGQLLPTTSVINTSQPHFTFPGQYLQSGTSYTAWVRSIVEQNQTVGQSSPFATAWVTAPKITYSNLHAPVLLNFTYDCANGLVQVIWEASNGVSEYVYELLYNKTKLSAQQINPMTSLPLEQKGWTLALATVTDGDSLELSLGAEQRQPSSTVWNLPKTITLYNLAAPTGLLVAVDHEQSQISATWDPVAVSNKTVTYSAQLFIGKEATPVQTTDNINAETVSFFYPSISEENTFKIKVWATLSGSIGKPSSQMSTKEPTPAEIKQFILTKDADPRQLTNPTLVTKVMDPTGLKFGFDSMSGAEITLFARGLKAAGLSLSQALDGLMTYYQAKTGKAWSISQQEQYVLDGYGHKTIAFTQ</sequence>
<keyword evidence="5" id="KW-1185">Reference proteome</keyword>
<dbReference type="Gene3D" id="2.60.40.10">
    <property type="entry name" value="Immunoglobulins"/>
    <property type="match status" value="1"/>
</dbReference>
<keyword evidence="2" id="KW-1133">Transmembrane helix</keyword>
<evidence type="ECO:0000256" key="1">
    <source>
        <dbReference type="SAM" id="MobiDB-lite"/>
    </source>
</evidence>
<evidence type="ECO:0000256" key="2">
    <source>
        <dbReference type="SAM" id="Phobius"/>
    </source>
</evidence>
<dbReference type="InterPro" id="IPR013783">
    <property type="entry name" value="Ig-like_fold"/>
</dbReference>
<feature type="region of interest" description="Disordered" evidence="1">
    <location>
        <begin position="693"/>
        <end position="742"/>
    </location>
</feature>
<dbReference type="PROSITE" id="PS50853">
    <property type="entry name" value="FN3"/>
    <property type="match status" value="1"/>
</dbReference>
<dbReference type="InterPro" id="IPR003961">
    <property type="entry name" value="FN3_dom"/>
</dbReference>
<comment type="caution">
    <text evidence="4">The sequence shown here is derived from an EMBL/GenBank/DDBJ whole genome shotgun (WGS) entry which is preliminary data.</text>
</comment>
<accession>A0ABR9EB31</accession>
<protein>
    <recommendedName>
        <fullName evidence="3">Fibronectin type-III domain-containing protein</fullName>
    </recommendedName>
</protein>
<dbReference type="RefSeq" id="WP_192507493.1">
    <property type="nucleotide sequence ID" value="NZ_AQGV01000012.1"/>
</dbReference>
<keyword evidence="2" id="KW-0472">Membrane</keyword>
<proteinExistence type="predicted"/>
<feature type="transmembrane region" description="Helical" evidence="2">
    <location>
        <begin position="745"/>
        <end position="769"/>
    </location>
</feature>
<reference evidence="4 5" key="1">
    <citation type="submission" date="2015-03" db="EMBL/GenBank/DDBJ databases">
        <title>Genome sequence of Pseudoalteromonas aurantia.</title>
        <authorList>
            <person name="Xie B.-B."/>
            <person name="Rong J.-C."/>
            <person name="Qin Q.-L."/>
            <person name="Zhang Y.-Z."/>
        </authorList>
    </citation>
    <scope>NUCLEOTIDE SEQUENCE [LARGE SCALE GENOMIC DNA]</scope>
    <source>
        <strain evidence="4 5">208</strain>
    </source>
</reference>
<gene>
    <name evidence="4" type="ORF">PAUR_a1730</name>
</gene>
<evidence type="ECO:0000259" key="3">
    <source>
        <dbReference type="PROSITE" id="PS50853"/>
    </source>
</evidence>
<feature type="domain" description="Fibronectin type-III" evidence="3">
    <location>
        <begin position="1028"/>
        <end position="1121"/>
    </location>
</feature>
<dbReference type="EMBL" id="AQGV01000012">
    <property type="protein sequence ID" value="MBE0368181.1"/>
    <property type="molecule type" value="Genomic_DNA"/>
</dbReference>
<name>A0ABR9EB31_9GAMM</name>
<evidence type="ECO:0000313" key="5">
    <source>
        <dbReference type="Proteomes" id="UP000615755"/>
    </source>
</evidence>
<feature type="transmembrane region" description="Helical" evidence="2">
    <location>
        <begin position="875"/>
        <end position="897"/>
    </location>
</feature>
<dbReference type="SUPFAM" id="SSF49265">
    <property type="entry name" value="Fibronectin type III"/>
    <property type="match status" value="2"/>
</dbReference>